<dbReference type="Proteomes" id="UP000322822">
    <property type="component" value="Chromosome 1"/>
</dbReference>
<dbReference type="InterPro" id="IPR016181">
    <property type="entry name" value="Acyl_CoA_acyltransferase"/>
</dbReference>
<dbReference type="EMBL" id="CP044065">
    <property type="protein sequence ID" value="QET01358.1"/>
    <property type="molecule type" value="Genomic_DNA"/>
</dbReference>
<reference evidence="2 3" key="1">
    <citation type="submission" date="2019-09" db="EMBL/GenBank/DDBJ databases">
        <title>FDA dAtabase for Regulatory Grade micrObial Sequences (FDA-ARGOS): Supporting development and validation of Infectious Disease Dx tests.</title>
        <authorList>
            <person name="Sciortino C."/>
            <person name="Tallon L."/>
            <person name="Sadzewicz L."/>
            <person name="Vavikolanu K."/>
            <person name="Mehta A."/>
            <person name="Aluvathingal J."/>
            <person name="Nadendla S."/>
            <person name="Nandy P."/>
            <person name="Geyer C."/>
            <person name="Yan Y."/>
            <person name="Sichtig H."/>
        </authorList>
    </citation>
    <scope>NUCLEOTIDE SEQUENCE [LARGE SCALE GENOMIC DNA]</scope>
    <source>
        <strain evidence="2 3">FDAARGOS_664</strain>
    </source>
</reference>
<evidence type="ECO:0000313" key="3">
    <source>
        <dbReference type="Proteomes" id="UP000322822"/>
    </source>
</evidence>
<proteinExistence type="predicted"/>
<organism evidence="2 3">
    <name type="scientific">Cupriavidus pauculus</name>
    <dbReference type="NCBI Taxonomy" id="82633"/>
    <lineage>
        <taxon>Bacteria</taxon>
        <taxon>Pseudomonadati</taxon>
        <taxon>Pseudomonadota</taxon>
        <taxon>Betaproteobacteria</taxon>
        <taxon>Burkholderiales</taxon>
        <taxon>Burkholderiaceae</taxon>
        <taxon>Cupriavidus</taxon>
    </lineage>
</organism>
<dbReference type="PANTHER" id="PTHR42791">
    <property type="entry name" value="GNAT FAMILY ACETYLTRANSFERASE"/>
    <property type="match status" value="1"/>
</dbReference>
<evidence type="ECO:0000259" key="1">
    <source>
        <dbReference type="PROSITE" id="PS51186"/>
    </source>
</evidence>
<dbReference type="Gene3D" id="3.40.630.30">
    <property type="match status" value="1"/>
</dbReference>
<sequence length="206" mass="22104">MDVCMEASNNATVASVGDAPHDIERAAASLVLAFDTDPFMRWMYDGPDGYLRGSASLFRVLVADARGAGGARTIAVDGRSAGTALWLPPGAEDDDAAIDDVVRQTVEAPLRKVLGELIGRVYETRPTGPHWYLSSIGIDPAFRDRGLGGRLLAEGLQACDAAHLPAWLWSSNPRNLDFYGRHGFEALATIRVGGAPPLFPMLRTAR</sequence>
<dbReference type="CDD" id="cd04301">
    <property type="entry name" value="NAT_SF"/>
    <property type="match status" value="1"/>
</dbReference>
<accession>A0A5P2H0Q2</accession>
<evidence type="ECO:0000313" key="2">
    <source>
        <dbReference type="EMBL" id="QET01358.1"/>
    </source>
</evidence>
<protein>
    <submittedName>
        <fullName evidence="2">GNAT family N-acetyltransferase</fullName>
    </submittedName>
</protein>
<keyword evidence="2" id="KW-0808">Transferase</keyword>
<name>A0A5P2H0Q2_9BURK</name>
<dbReference type="InterPro" id="IPR052523">
    <property type="entry name" value="Trichothecene_AcTrans"/>
</dbReference>
<dbReference type="InterPro" id="IPR000182">
    <property type="entry name" value="GNAT_dom"/>
</dbReference>
<dbReference type="Pfam" id="PF00583">
    <property type="entry name" value="Acetyltransf_1"/>
    <property type="match status" value="1"/>
</dbReference>
<dbReference type="SUPFAM" id="SSF55729">
    <property type="entry name" value="Acyl-CoA N-acyltransferases (Nat)"/>
    <property type="match status" value="1"/>
</dbReference>
<dbReference type="PROSITE" id="PS51186">
    <property type="entry name" value="GNAT"/>
    <property type="match status" value="1"/>
</dbReference>
<dbReference type="OrthoDB" id="7057833at2"/>
<dbReference type="PANTHER" id="PTHR42791:SF1">
    <property type="entry name" value="N-ACETYLTRANSFERASE DOMAIN-CONTAINING PROTEIN"/>
    <property type="match status" value="1"/>
</dbReference>
<dbReference type="GO" id="GO:0016747">
    <property type="term" value="F:acyltransferase activity, transferring groups other than amino-acyl groups"/>
    <property type="evidence" value="ECO:0007669"/>
    <property type="project" value="InterPro"/>
</dbReference>
<feature type="domain" description="N-acetyltransferase" evidence="1">
    <location>
        <begin position="69"/>
        <end position="206"/>
    </location>
</feature>
<dbReference type="AlphaFoldDB" id="A0A5P2H0Q2"/>
<gene>
    <name evidence="2" type="ORF">FOB72_04440</name>
</gene>